<dbReference type="PANTHER" id="PTHR10472">
    <property type="entry name" value="D-TYROSYL-TRNA TYR DEACYLASE"/>
    <property type="match status" value="1"/>
</dbReference>
<keyword evidence="2" id="KW-0694">RNA-binding</keyword>
<comment type="function">
    <text evidence="2">An aminoacyl-tRNA editing enzyme that deacylates mischarged D-aminoacyl-tRNAs. Also deacylates mischarged glycyl-tRNA(Ala), protecting cells against glycine mischarging by AlaRS. Acts via tRNA-based rather than protein-based catalysis; rejects L-amino acids rather than detecting D-amino acids in the active site. By recycling D-aminoacyl-tRNA to D-amino acids and free tRNA molecules, this enzyme counteracts the toxicity associated with the formation of D-aminoacyl-tRNA entities in vivo and helps enforce protein L-homochirality.</text>
</comment>
<dbReference type="OrthoDB" id="9801395at2"/>
<dbReference type="GO" id="GO:0000049">
    <property type="term" value="F:tRNA binding"/>
    <property type="evidence" value="ECO:0007669"/>
    <property type="project" value="UniProtKB-UniRule"/>
</dbReference>
<dbReference type="HAMAP" id="MF_00518">
    <property type="entry name" value="Deacylase_Dtd"/>
    <property type="match status" value="1"/>
</dbReference>
<comment type="catalytic activity">
    <reaction evidence="2">
        <text>a D-aminoacyl-tRNA + H2O = a tRNA + a D-alpha-amino acid + H(+)</text>
        <dbReference type="Rhea" id="RHEA:13953"/>
        <dbReference type="Rhea" id="RHEA-COMP:10123"/>
        <dbReference type="Rhea" id="RHEA-COMP:10124"/>
        <dbReference type="ChEBI" id="CHEBI:15377"/>
        <dbReference type="ChEBI" id="CHEBI:15378"/>
        <dbReference type="ChEBI" id="CHEBI:59871"/>
        <dbReference type="ChEBI" id="CHEBI:78442"/>
        <dbReference type="ChEBI" id="CHEBI:79333"/>
        <dbReference type="EC" id="3.1.1.96"/>
    </reaction>
</comment>
<comment type="catalytic activity">
    <reaction evidence="2">
        <text>glycyl-tRNA(Ala) + H2O = tRNA(Ala) + glycine + H(+)</text>
        <dbReference type="Rhea" id="RHEA:53744"/>
        <dbReference type="Rhea" id="RHEA-COMP:9657"/>
        <dbReference type="Rhea" id="RHEA-COMP:13640"/>
        <dbReference type="ChEBI" id="CHEBI:15377"/>
        <dbReference type="ChEBI" id="CHEBI:15378"/>
        <dbReference type="ChEBI" id="CHEBI:57305"/>
        <dbReference type="ChEBI" id="CHEBI:78442"/>
        <dbReference type="ChEBI" id="CHEBI:78522"/>
    </reaction>
</comment>
<gene>
    <name evidence="2" type="primary">dtd</name>
    <name evidence="3" type="ORF">BCAL_2197</name>
</gene>
<dbReference type="NCBIfam" id="TIGR00256">
    <property type="entry name" value="D-aminoacyl-tRNA deacylase"/>
    <property type="match status" value="1"/>
</dbReference>
<dbReference type="SUPFAM" id="SSF69500">
    <property type="entry name" value="DTD-like"/>
    <property type="match status" value="1"/>
</dbReference>
<dbReference type="STRING" id="1437609.BCAL_2197"/>
<dbReference type="EMBL" id="JGYS01000025">
    <property type="protein sequence ID" value="KFI50821.1"/>
    <property type="molecule type" value="Genomic_DNA"/>
</dbReference>
<dbReference type="PANTHER" id="PTHR10472:SF5">
    <property type="entry name" value="D-AMINOACYL-TRNA DEACYLASE 1"/>
    <property type="match status" value="1"/>
</dbReference>
<comment type="caution">
    <text evidence="3">The sequence shown here is derived from an EMBL/GenBank/DDBJ whole genome shotgun (WGS) entry which is preliminary data.</text>
</comment>
<keyword evidence="2" id="KW-0963">Cytoplasm</keyword>
<dbReference type="Gene3D" id="3.50.80.10">
    <property type="entry name" value="D-tyrosyl-tRNA(Tyr) deacylase"/>
    <property type="match status" value="1"/>
</dbReference>
<protein>
    <recommendedName>
        <fullName evidence="2">D-aminoacyl-tRNA deacylase</fullName>
        <shortName evidence="2">DTD</shortName>
        <ecNumber evidence="2">3.1.1.96</ecNumber>
    </recommendedName>
    <alternativeName>
        <fullName evidence="2">Gly-tRNA(Ala) deacylase</fullName>
        <ecNumber evidence="2">3.1.1.-</ecNumber>
    </alternativeName>
</protein>
<evidence type="ECO:0000256" key="2">
    <source>
        <dbReference type="HAMAP-Rule" id="MF_00518"/>
    </source>
</evidence>
<sequence length="161" mass="17607">MRIVIQRVSQAGVDVVNELGEVDPTFEPQQIGPGYMILVGVADADGDAEIAWLAHKVLNLRVFEDEHGRMNRSIQDIGGEILSISQFTLFADVHKGNRPSFIAAGGPEHADLVWIRFNEALRSGGLVVREGRFGAHMRVGLVNDGPVTIVVDTDVDMPHRT</sequence>
<keyword evidence="2" id="KW-0378">Hydrolase</keyword>
<dbReference type="GO" id="GO:0005737">
    <property type="term" value="C:cytoplasm"/>
    <property type="evidence" value="ECO:0007669"/>
    <property type="project" value="UniProtKB-SubCell"/>
</dbReference>
<dbReference type="Pfam" id="PF02580">
    <property type="entry name" value="Tyr_Deacylase"/>
    <property type="match status" value="1"/>
</dbReference>
<dbReference type="eggNOG" id="COG1490">
    <property type="taxonomic scope" value="Bacteria"/>
</dbReference>
<dbReference type="EC" id="3.1.1.96" evidence="2"/>
<dbReference type="GO" id="GO:0019478">
    <property type="term" value="P:D-amino acid catabolic process"/>
    <property type="evidence" value="ECO:0007669"/>
    <property type="project" value="UniProtKB-UniRule"/>
</dbReference>
<dbReference type="EC" id="3.1.1.-" evidence="2"/>
<dbReference type="RefSeq" id="WP_043164024.1">
    <property type="nucleotide sequence ID" value="NZ_JDUV01000002.1"/>
</dbReference>
<dbReference type="Proteomes" id="UP000029072">
    <property type="component" value="Unassembled WGS sequence"/>
</dbReference>
<evidence type="ECO:0000256" key="1">
    <source>
        <dbReference type="ARBA" id="ARBA00009673"/>
    </source>
</evidence>
<evidence type="ECO:0000313" key="3">
    <source>
        <dbReference type="EMBL" id="KFI50821.1"/>
    </source>
</evidence>
<dbReference type="InterPro" id="IPR003732">
    <property type="entry name" value="Daa-tRNA_deacyls_DTD"/>
</dbReference>
<comment type="subunit">
    <text evidence="2">Homodimer.</text>
</comment>
<dbReference type="GO" id="GO:0106026">
    <property type="term" value="F:Gly-tRNA(Ala) deacylase activity"/>
    <property type="evidence" value="ECO:0007669"/>
    <property type="project" value="UniProtKB-UniRule"/>
</dbReference>
<keyword evidence="2" id="KW-0820">tRNA-binding</keyword>
<organism evidence="3 4">
    <name type="scientific">Bifidobacterium callitrichos DSM 23973</name>
    <dbReference type="NCBI Taxonomy" id="1437609"/>
    <lineage>
        <taxon>Bacteria</taxon>
        <taxon>Bacillati</taxon>
        <taxon>Actinomycetota</taxon>
        <taxon>Actinomycetes</taxon>
        <taxon>Bifidobacteriales</taxon>
        <taxon>Bifidobacteriaceae</taxon>
        <taxon>Bifidobacterium</taxon>
    </lineage>
</organism>
<dbReference type="GO" id="GO:0043908">
    <property type="term" value="F:Ser(Gly)-tRNA(Ala) hydrolase activity"/>
    <property type="evidence" value="ECO:0007669"/>
    <property type="project" value="UniProtKB-UniRule"/>
</dbReference>
<feature type="short sequence motif" description="Gly-cisPro motif, important for rejection of L-amino acids" evidence="2">
    <location>
        <begin position="145"/>
        <end position="146"/>
    </location>
</feature>
<name>A0A086ZWC1_9BIFI</name>
<comment type="similarity">
    <text evidence="1 2">Belongs to the DTD family.</text>
</comment>
<dbReference type="FunFam" id="3.50.80.10:FF:000001">
    <property type="entry name" value="D-aminoacyl-tRNA deacylase"/>
    <property type="match status" value="1"/>
</dbReference>
<comment type="domain">
    <text evidence="2">A Gly-cisPro motif from one monomer fits into the active site of the other monomer to allow specific chiral rejection of L-amino acids.</text>
</comment>
<evidence type="ECO:0000313" key="4">
    <source>
        <dbReference type="Proteomes" id="UP000029072"/>
    </source>
</evidence>
<proteinExistence type="inferred from homology"/>
<dbReference type="AlphaFoldDB" id="A0A086ZWC1"/>
<accession>A0A086ZWC1</accession>
<dbReference type="InterPro" id="IPR023509">
    <property type="entry name" value="DTD-like_sf"/>
</dbReference>
<reference evidence="3 4" key="1">
    <citation type="submission" date="2014-03" db="EMBL/GenBank/DDBJ databases">
        <title>Genomics of Bifidobacteria.</title>
        <authorList>
            <person name="Ventura M."/>
            <person name="Milani C."/>
            <person name="Lugli G.A."/>
        </authorList>
    </citation>
    <scope>NUCLEOTIDE SEQUENCE [LARGE SCALE GENOMIC DNA]</scope>
    <source>
        <strain evidence="3 4">DSM 23973</strain>
    </source>
</reference>
<comment type="subcellular location">
    <subcellularLocation>
        <location evidence="2">Cytoplasm</location>
    </subcellularLocation>
</comment>
<dbReference type="GO" id="GO:0051500">
    <property type="term" value="F:D-tyrosyl-tRNA(Tyr) deacylase activity"/>
    <property type="evidence" value="ECO:0007669"/>
    <property type="project" value="TreeGrafter"/>
</dbReference>